<dbReference type="Gene3D" id="3.30.40.10">
    <property type="entry name" value="Zinc/RING finger domain, C3HC4 (zinc finger)"/>
    <property type="match status" value="1"/>
</dbReference>
<comment type="subcellular location">
    <subcellularLocation>
        <location evidence="1">Nucleus</location>
    </subcellularLocation>
</comment>
<feature type="region of interest" description="Disordered" evidence="7">
    <location>
        <begin position="58"/>
        <end position="92"/>
    </location>
</feature>
<evidence type="ECO:0000256" key="2">
    <source>
        <dbReference type="ARBA" id="ARBA00022723"/>
    </source>
</evidence>
<dbReference type="InterPro" id="IPR011989">
    <property type="entry name" value="ARM-like"/>
</dbReference>
<dbReference type="PROSITE" id="PS50103">
    <property type="entry name" value="ZF_C3H1"/>
    <property type="match status" value="4"/>
</dbReference>
<dbReference type="PANTHER" id="PTHR23318:SF0">
    <property type="entry name" value="SERINE_THREONINE-PROTEIN PHOSPHATASE 4 REGULATORY SUBUNIT 3"/>
    <property type="match status" value="1"/>
</dbReference>
<keyword evidence="5" id="KW-0539">Nucleus</keyword>
<dbReference type="InterPro" id="IPR055236">
    <property type="entry name" value="EVH1_PP4R3"/>
</dbReference>
<feature type="domain" description="C3H1-type" evidence="9">
    <location>
        <begin position="161"/>
        <end position="188"/>
    </location>
</feature>
<feature type="compositionally biased region" description="Basic and acidic residues" evidence="7">
    <location>
        <begin position="1065"/>
        <end position="1077"/>
    </location>
</feature>
<dbReference type="PANTHER" id="PTHR23318">
    <property type="entry name" value="ATP SYNTHASE GAMMA-RELATED"/>
    <property type="match status" value="1"/>
</dbReference>
<dbReference type="PROSITE" id="PS00518">
    <property type="entry name" value="ZF_RING_1"/>
    <property type="match status" value="1"/>
</dbReference>
<sequence length="1307" mass="143691">MSSSTGRKQEACRFYALGYCERGQSCHFRHDRRAHKVVCPFYLQGTCQYGRRCMLSHTQPKPPPATAQRQPATQGQQAAKSRPSPAAAARAAAPAAVSAPAATSAPAADPAAALIQPFRGLSYSGVAQVQPAAASRPLPVGTVVPSGTSIVPAAGAGSSASMRDRLCPFALKGKCRYGTACRYVHGMPCPYCHLNCLVPGESTEENSAHLRECKDKFLSGEAFEEQFIQDQECAVCLEVVSSKRDPRFGLMDCHHSICLECIRTWRTNERMETAKSCPVCRTVTYLVVPSSVWPADAATKQRIVQEYRDRLSKIDCKHFKFGEGTCPFSTSCLYRHADRTGAEVHAKPRFLVNAEDAADGTAHVLKQVQLFDFLEHYDGQAGTAEGAADADAPEADAVTAAAAAAAAAAGGALSRVKVYEMDAAAQWVDKGTGHIAKDGLALVVRSEVDGTAIMNTQVGRETNYQRQQDTLIVWSEPGVSDLALSFQEAAGCADMWKHIQDIQGHLGADRPDIDLFPMVEDTFAEDTQQIVLELPEPELKNLAEIEQILMHTSRSMHMRDMLARYILESGYIEKLLPLLEICEDLESKSDLFMLSNIMRCIIFLSDQGIYELILREEVFPLVVGILEYDKEFEHLKANHREYLESQAKFKEVIPIKNQYIVTKIKQTYRVQYLKDVVLARVLDDQTFSALNAITFFNYTEIVETFRSDNEYLSDLFELLSNENESREKKKDVILFLHELSTIARNLQKPVRFEFYRALGQHGLFALFDVTLGDQDEELRIAAISILHNILDHDPALVRSFCLAQARQNHRPLIAFLIERFHNEPDMGLRSQTADCLRSVLDTSGGDSIEELVQRPPQDSESEEFLKLFYDGHCAKMFEPLEQLEKLPLTDLRDGSQVLLLDPQLSSICGHLCELLCFNVSNHGMISKHFILTSEVLRRTTLLLKAKESHLRLSAVRVFRTCMNTNDEFYRRILVKKDIFGPVFAALLATKGRYNLLNSACLEFFDYIRRTPNTKAVVAHIVQNYRKFFPALDYVETFKLLERAHEQSLLGDIAGDAEPVQQDTRSLPRRDGWARQDTAEEDYFNESDDEDDGPNDNDTPSAAQSAAAAAAASAAVMTKPVTPPKMIARAGVKRAPSSPLELARGRRPLVDYPDDEDDDEEEEMIGIKRRPMRARAVSQRITIAIQGSLKSAVAGAGSPKATKIDGGPMTNGSGPHMNQNARVKADPDAVKKDGGGSGGGGGENDGNGASVHGARGRGSESSSAADAGADDDGADAAGGGAVAGASPDVRSDAESVASDRRPKKTRVA</sequence>
<evidence type="ECO:0000256" key="5">
    <source>
        <dbReference type="ARBA" id="ARBA00023242"/>
    </source>
</evidence>
<dbReference type="SMART" id="SM00184">
    <property type="entry name" value="RING"/>
    <property type="match status" value="1"/>
</dbReference>
<feature type="domain" description="C3H1-type" evidence="9">
    <location>
        <begin position="310"/>
        <end position="339"/>
    </location>
</feature>
<feature type="domain" description="C3H1-type" evidence="9">
    <location>
        <begin position="6"/>
        <end position="33"/>
    </location>
</feature>
<dbReference type="Gene3D" id="2.30.29.30">
    <property type="entry name" value="Pleckstrin-homology domain (PH domain)/Phosphotyrosine-binding domain (PTB)"/>
    <property type="match status" value="1"/>
</dbReference>
<dbReference type="SUPFAM" id="SSF50729">
    <property type="entry name" value="PH domain-like"/>
    <property type="match status" value="1"/>
</dbReference>
<feature type="compositionally biased region" description="Low complexity" evidence="7">
    <location>
        <begin position="66"/>
        <end position="92"/>
    </location>
</feature>
<evidence type="ECO:0000256" key="6">
    <source>
        <dbReference type="PROSITE-ProRule" id="PRU00723"/>
    </source>
</evidence>
<dbReference type="Gene3D" id="4.10.1000.10">
    <property type="entry name" value="Zinc finger, CCCH-type"/>
    <property type="match status" value="1"/>
</dbReference>
<dbReference type="SUPFAM" id="SSF90229">
    <property type="entry name" value="CCCH zinc finger"/>
    <property type="match status" value="1"/>
</dbReference>
<evidence type="ECO:0000256" key="1">
    <source>
        <dbReference type="ARBA" id="ARBA00004123"/>
    </source>
</evidence>
<evidence type="ECO:0000259" key="9">
    <source>
        <dbReference type="PROSITE" id="PS50103"/>
    </source>
</evidence>
<evidence type="ECO:0000256" key="4">
    <source>
        <dbReference type="ARBA" id="ARBA00022833"/>
    </source>
</evidence>
<dbReference type="Gene3D" id="1.25.10.10">
    <property type="entry name" value="Leucine-rich Repeat Variant"/>
    <property type="match status" value="1"/>
</dbReference>
<dbReference type="InterPro" id="IPR036855">
    <property type="entry name" value="Znf_CCCH_sf"/>
</dbReference>
<reference evidence="10 11" key="1">
    <citation type="submission" date="2023-09" db="EMBL/GenBank/DDBJ databases">
        <title>Pangenome analysis of Batrachochytrium dendrobatidis and related Chytrids.</title>
        <authorList>
            <person name="Yacoub M.N."/>
            <person name="Stajich J.E."/>
            <person name="James T.Y."/>
        </authorList>
    </citation>
    <scope>NUCLEOTIDE SEQUENCE [LARGE SCALE GENOMIC DNA]</scope>
    <source>
        <strain evidence="10 11">JEL0888</strain>
    </source>
</reference>
<feature type="zinc finger region" description="C3H1-type" evidence="6">
    <location>
        <begin position="310"/>
        <end position="339"/>
    </location>
</feature>
<dbReference type="SUPFAM" id="SSF48371">
    <property type="entry name" value="ARM repeat"/>
    <property type="match status" value="1"/>
</dbReference>
<feature type="zinc finger region" description="C3H1-type" evidence="6">
    <location>
        <begin position="161"/>
        <end position="188"/>
    </location>
</feature>
<dbReference type="InterPro" id="IPR017907">
    <property type="entry name" value="Znf_RING_CS"/>
</dbReference>
<feature type="compositionally biased region" description="Acidic residues" evidence="7">
    <location>
        <begin position="1078"/>
        <end position="1094"/>
    </location>
</feature>
<dbReference type="EMBL" id="JADGIZ020000008">
    <property type="protein sequence ID" value="KAL2917929.1"/>
    <property type="molecule type" value="Genomic_DNA"/>
</dbReference>
<evidence type="ECO:0000259" key="8">
    <source>
        <dbReference type="PROSITE" id="PS50089"/>
    </source>
</evidence>
<dbReference type="InterPro" id="IPR051137">
    <property type="entry name" value="PP4R3-like"/>
</dbReference>
<dbReference type="Pfam" id="PF13639">
    <property type="entry name" value="zf-RING_2"/>
    <property type="match status" value="1"/>
</dbReference>
<name>A0ABR4NEP4_9FUNG</name>
<dbReference type="SUPFAM" id="SSF57850">
    <property type="entry name" value="RING/U-box"/>
    <property type="match status" value="1"/>
</dbReference>
<comment type="caution">
    <text evidence="10">The sequence shown here is derived from an EMBL/GenBank/DDBJ whole genome shotgun (WGS) entry which is preliminary data.</text>
</comment>
<feature type="compositionally biased region" description="Basic and acidic residues" evidence="7">
    <location>
        <begin position="1288"/>
        <end position="1299"/>
    </location>
</feature>
<dbReference type="InterPro" id="IPR011993">
    <property type="entry name" value="PH-like_dom_sf"/>
</dbReference>
<feature type="region of interest" description="Disordered" evidence="7">
    <location>
        <begin position="1051"/>
        <end position="1106"/>
    </location>
</feature>
<feature type="domain" description="RING-type" evidence="8">
    <location>
        <begin position="233"/>
        <end position="281"/>
    </location>
</feature>
<accession>A0ABR4NEP4</accession>
<protein>
    <submittedName>
        <fullName evidence="10">Platinum sensitivity protein</fullName>
    </submittedName>
</protein>
<evidence type="ECO:0000313" key="11">
    <source>
        <dbReference type="Proteomes" id="UP001527925"/>
    </source>
</evidence>
<feature type="compositionally biased region" description="Low complexity" evidence="7">
    <location>
        <begin position="1095"/>
        <end position="1106"/>
    </location>
</feature>
<keyword evidence="4 6" id="KW-0862">Zinc</keyword>
<dbReference type="PROSITE" id="PS50089">
    <property type="entry name" value="ZF_RING_2"/>
    <property type="match status" value="1"/>
</dbReference>
<feature type="compositionally biased region" description="Gly residues" evidence="7">
    <location>
        <begin position="1234"/>
        <end position="1244"/>
    </location>
</feature>
<feature type="compositionally biased region" description="Low complexity" evidence="7">
    <location>
        <begin position="1245"/>
        <end position="1266"/>
    </location>
</feature>
<dbReference type="InterPro" id="IPR000571">
    <property type="entry name" value="Znf_CCCH"/>
</dbReference>
<dbReference type="Pfam" id="PF04802">
    <property type="entry name" value="PP4R3"/>
    <property type="match status" value="1"/>
</dbReference>
<gene>
    <name evidence="10" type="primary">PSY2</name>
    <name evidence="10" type="ORF">HK105_202342</name>
</gene>
<evidence type="ECO:0000313" key="10">
    <source>
        <dbReference type="EMBL" id="KAL2917929.1"/>
    </source>
</evidence>
<dbReference type="InterPro" id="IPR006887">
    <property type="entry name" value="P4R3-like_central_dom"/>
</dbReference>
<keyword evidence="2 6" id="KW-0479">Metal-binding</keyword>
<feature type="domain" description="C3H1-type" evidence="9">
    <location>
        <begin position="34"/>
        <end position="60"/>
    </location>
</feature>
<dbReference type="InterPro" id="IPR001841">
    <property type="entry name" value="Znf_RING"/>
</dbReference>
<keyword evidence="11" id="KW-1185">Reference proteome</keyword>
<dbReference type="SMART" id="SM00356">
    <property type="entry name" value="ZnF_C3H1"/>
    <property type="match status" value="4"/>
</dbReference>
<organism evidence="10 11">
    <name type="scientific">Polyrhizophydium stewartii</name>
    <dbReference type="NCBI Taxonomy" id="2732419"/>
    <lineage>
        <taxon>Eukaryota</taxon>
        <taxon>Fungi</taxon>
        <taxon>Fungi incertae sedis</taxon>
        <taxon>Chytridiomycota</taxon>
        <taxon>Chytridiomycota incertae sedis</taxon>
        <taxon>Chytridiomycetes</taxon>
        <taxon>Rhizophydiales</taxon>
        <taxon>Rhizophydiales incertae sedis</taxon>
        <taxon>Polyrhizophydium</taxon>
    </lineage>
</organism>
<feature type="zinc finger region" description="C3H1-type" evidence="6">
    <location>
        <begin position="6"/>
        <end position="33"/>
    </location>
</feature>
<dbReference type="InterPro" id="IPR016024">
    <property type="entry name" value="ARM-type_fold"/>
</dbReference>
<dbReference type="Proteomes" id="UP001527925">
    <property type="component" value="Unassembled WGS sequence"/>
</dbReference>
<evidence type="ECO:0000256" key="3">
    <source>
        <dbReference type="ARBA" id="ARBA00022771"/>
    </source>
</evidence>
<dbReference type="Pfam" id="PF22972">
    <property type="entry name" value="EVH1_PP4R3"/>
    <property type="match status" value="1"/>
</dbReference>
<proteinExistence type="predicted"/>
<dbReference type="InterPro" id="IPR013083">
    <property type="entry name" value="Znf_RING/FYVE/PHD"/>
</dbReference>
<keyword evidence="3 6" id="KW-0863">Zinc-finger</keyword>
<evidence type="ECO:0000256" key="7">
    <source>
        <dbReference type="SAM" id="MobiDB-lite"/>
    </source>
</evidence>
<feature type="region of interest" description="Disordered" evidence="7">
    <location>
        <begin position="1186"/>
        <end position="1307"/>
    </location>
</feature>
<feature type="zinc finger region" description="C3H1-type" evidence="6">
    <location>
        <begin position="34"/>
        <end position="60"/>
    </location>
</feature>
<feature type="compositionally biased region" description="Basic and acidic residues" evidence="7">
    <location>
        <begin position="1222"/>
        <end position="1233"/>
    </location>
</feature>
<feature type="compositionally biased region" description="Polar residues" evidence="7">
    <location>
        <begin position="1209"/>
        <end position="1220"/>
    </location>
</feature>